<feature type="transmembrane region" description="Helical" evidence="6">
    <location>
        <begin position="71"/>
        <end position="92"/>
    </location>
</feature>
<gene>
    <name evidence="7" type="ORF">NOCA2190040</name>
</gene>
<feature type="transmembrane region" description="Helical" evidence="6">
    <location>
        <begin position="127"/>
        <end position="152"/>
    </location>
</feature>
<keyword evidence="3 6" id="KW-0812">Transmembrane</keyword>
<evidence type="ECO:0000256" key="1">
    <source>
        <dbReference type="ARBA" id="ARBA00004141"/>
    </source>
</evidence>
<comment type="subcellular location">
    <subcellularLocation>
        <location evidence="1">Membrane</location>
        <topology evidence="1">Multi-pass membrane protein</topology>
    </subcellularLocation>
</comment>
<reference evidence="7" key="1">
    <citation type="submission" date="2015-08" db="EMBL/GenBank/DDBJ databases">
        <authorList>
            <person name="Babu N.S."/>
            <person name="Beckwith C.J."/>
            <person name="Beseler K.G."/>
            <person name="Brison A."/>
            <person name="Carone J.V."/>
            <person name="Caskin T.P."/>
            <person name="Diamond M."/>
            <person name="Durham M.E."/>
            <person name="Foxe J.M."/>
            <person name="Go M."/>
            <person name="Henderson B.A."/>
            <person name="Jones I.B."/>
            <person name="McGettigan J.A."/>
            <person name="Micheletti S.J."/>
            <person name="Nasrallah M.E."/>
            <person name="Ortiz D."/>
            <person name="Piller C.R."/>
            <person name="Privatt S.R."/>
            <person name="Schneider S.L."/>
            <person name="Sharp S."/>
            <person name="Smith T.C."/>
            <person name="Stanton J.D."/>
            <person name="Ullery H.E."/>
            <person name="Wilson R.J."/>
            <person name="Serrano M.G."/>
            <person name="Buck G."/>
            <person name="Lee V."/>
            <person name="Wang Y."/>
            <person name="Carvalho R."/>
            <person name="Voegtly L."/>
            <person name="Shi R."/>
            <person name="Duckworth R."/>
            <person name="Johnson A."/>
            <person name="Loviza R."/>
            <person name="Walstead R."/>
            <person name="Shah Z."/>
            <person name="Kiflezghi M."/>
            <person name="Wade K."/>
            <person name="Ball S.L."/>
            <person name="Bradley K.W."/>
            <person name="Asai D.J."/>
            <person name="Bowman C.A."/>
            <person name="Russell D.A."/>
            <person name="Pope W.H."/>
            <person name="Jacobs-Sera D."/>
            <person name="Hendrix R.W."/>
            <person name="Hatfull G.F."/>
        </authorList>
    </citation>
    <scope>NUCLEOTIDE SEQUENCE</scope>
</reference>
<evidence type="ECO:0000256" key="4">
    <source>
        <dbReference type="ARBA" id="ARBA00022989"/>
    </source>
</evidence>
<keyword evidence="5 6" id="KW-0472">Membrane</keyword>
<evidence type="ECO:0000256" key="2">
    <source>
        <dbReference type="ARBA" id="ARBA00007524"/>
    </source>
</evidence>
<dbReference type="EMBL" id="CZKA01000011">
    <property type="protein sequence ID" value="CUR54583.1"/>
    <property type="molecule type" value="Genomic_DNA"/>
</dbReference>
<accession>A0A2P2BXX5</accession>
<keyword evidence="4 6" id="KW-1133">Transmembrane helix</keyword>
<feature type="transmembrane region" description="Helical" evidence="6">
    <location>
        <begin position="98"/>
        <end position="120"/>
    </location>
</feature>
<dbReference type="InterPro" id="IPR004307">
    <property type="entry name" value="TspO_MBR"/>
</dbReference>
<dbReference type="InterPro" id="IPR038330">
    <property type="entry name" value="TspO/MBR-related_sf"/>
</dbReference>
<protein>
    <recommendedName>
        <fullName evidence="8">Tryptophan-rich sensory protein</fullName>
    </recommendedName>
</protein>
<organism evidence="7">
    <name type="scientific">metagenome</name>
    <dbReference type="NCBI Taxonomy" id="256318"/>
    <lineage>
        <taxon>unclassified sequences</taxon>
        <taxon>metagenomes</taxon>
    </lineage>
</organism>
<name>A0A2P2BXX5_9ZZZZ</name>
<dbReference type="AlphaFoldDB" id="A0A2P2BXX5"/>
<dbReference type="GO" id="GO:0016020">
    <property type="term" value="C:membrane"/>
    <property type="evidence" value="ECO:0007669"/>
    <property type="project" value="UniProtKB-SubCell"/>
</dbReference>
<feature type="transmembrane region" description="Helical" evidence="6">
    <location>
        <begin position="44"/>
        <end position="64"/>
    </location>
</feature>
<comment type="similarity">
    <text evidence="2">Belongs to the TspO/BZRP family.</text>
</comment>
<evidence type="ECO:0008006" key="8">
    <source>
        <dbReference type="Google" id="ProtNLM"/>
    </source>
</evidence>
<sequence>MKRAHQVAVLTLVAIYAVASSLLTAANRGWYDALETPPFQPPDLVFALIWPLNFVLIVVCGVLYCQQARPASARVFVGSLAVGIAAALVWAWCFYQAHWLISAALFLLLAATASWLLVLIAARSHALLGVGLAVHATWLSLATALAFSYAYLN</sequence>
<evidence type="ECO:0000256" key="6">
    <source>
        <dbReference type="SAM" id="Phobius"/>
    </source>
</evidence>
<evidence type="ECO:0000256" key="5">
    <source>
        <dbReference type="ARBA" id="ARBA00023136"/>
    </source>
</evidence>
<proteinExistence type="inferred from homology"/>
<dbReference type="Gene3D" id="1.20.1260.100">
    <property type="entry name" value="TspO/MBR protein"/>
    <property type="match status" value="1"/>
</dbReference>
<evidence type="ECO:0000256" key="3">
    <source>
        <dbReference type="ARBA" id="ARBA00022692"/>
    </source>
</evidence>
<evidence type="ECO:0000313" key="7">
    <source>
        <dbReference type="EMBL" id="CUR54583.1"/>
    </source>
</evidence>
<dbReference type="CDD" id="cd15904">
    <property type="entry name" value="TSPO_MBR"/>
    <property type="match status" value="1"/>
</dbReference>
<dbReference type="Pfam" id="PF03073">
    <property type="entry name" value="TspO_MBR"/>
    <property type="match status" value="1"/>
</dbReference>